<evidence type="ECO:0000313" key="3">
    <source>
        <dbReference type="Proteomes" id="UP000825381"/>
    </source>
</evidence>
<proteinExistence type="predicted"/>
<dbReference type="RefSeq" id="WP_220641558.1">
    <property type="nucleotide sequence ID" value="NZ_CP080429.1"/>
</dbReference>
<dbReference type="Pfam" id="PF17963">
    <property type="entry name" value="Big_9"/>
    <property type="match status" value="1"/>
</dbReference>
<dbReference type="EMBL" id="CP080429">
    <property type="protein sequence ID" value="QYJ69223.1"/>
    <property type="molecule type" value="Genomic_DNA"/>
</dbReference>
<sequence length="1405" mass="152115">MKKSLLLLMLLPIIGFAQNASELLVRWEGTRINWSNPSTQPMYYNSSSGSLTSNGDITAGNASGSGISFNSGEYYTGFRGTGWDHSNNPNYNKYFEFTLTANSGKQIEVKNLEFDYKGYCKHFKVVYQKSSTGTPSDNSFYTASVLTTVTNANSNNIQKNVSLTFPSNYQVLAGETLYIRIYGYKVKQNNNKWFLVHNNQQNNVANANSVGPAIYGVISNYSSTLTAVDDSYSVNINNSGVFDVLNNDIAGNSAINYITLASPASNGTAQVNGDNTITYTPSSGYAGNDSFTYTIGNGTDPNDTATVTVAVQGTTPVGPLNGTYYVGNNGHFSTITSAVEHLNANGVSGPVTFLLNDALYNNDSGEVFPITINSYSGSSAVNTVTFKPNTGVNASVESNNINGYTGVPAVFKLNGADNIIFDGSNQTNGTTRNLTINNKDDVDYVDRAVIWIASNGSNGAKNNVIKYCNIRQANKNSSGRFTFGVYSGGNSINSSNGIDIDSNTPTNAAATANNANINVTNNDFTNVKQGVYINGGSSPRTTGVVIHQNDLGVENNTETIIQPTYLSNVNGFEFTENFIYNLYRDNNSGNLISSGIYVENNTTNGFILKNDMKDFTKLTTDANSFAGIILASTNNNSNILVANNFVLNVAGNNNGGLTGNGYGISVLDGGDYKIYHNTVVLNTAQSGNGQGYSAALRVSSGVNLDVRNNIFVNNQTNTNTRRCSILVDGDMSMFSYLDYNNLFSADKIGYTGNNPTFANDSGYQTTLSGWQSASGKDTNSINESPVFVSASDLHLDPSNNDSFNNLGTPLADVVKDIDGQLRNTTTPDMGADEFGPIVAPEPETGEGIYCDSSVTWNGTAWVGGSPTADTDVIFSGDYTQNGSTLYACSIFVIDGANVVFENNSDAIVTNIVSVEEGSSLTFESSCNLIQIENVQNDGTVTIKRNSSKIKRLDYTIWSSPVAGTQTLLDFSPQTITNRFYSFATADNLFFSITDPASTTFDKGKGYLIRVANNHSDTVPTVYNGEFEGTPNNGNVRVAMEHSNGDQSYNIVGNPYPSPINITKFIDGNIDTIDGTIWVWRKTNDATKTTYCVMNKLGYVANDAPGGGGVNGDGGNDLIADPFSIIEEGVLNTGQGFFVRALNDNDLVFRNNMREDTNYDNFFRSQQETTAQVTTTNSTSRYWINVVTEDESTFSQMLVAHSSLTTDGYDNGYDGRSFLDGGVSLYTILEGATEEENINLAIQSRKAFDANASVRVGFETEIAGSFKITIDHMDGIFEEGQSIYLIDRVTNTTHELTSSDYTFDSEIGTFDNRFEIVYTTEVLSTEVPQLTKDDVVVFQNNKQLSVNATQNMESVVIYDLLGKVIYQNTKVDSTEFTTTLNIQQQVAIVMITLENNQVVSKKIMVN</sequence>
<reference evidence="2 3" key="1">
    <citation type="submission" date="2021-07" db="EMBL/GenBank/DDBJ databases">
        <title>Flavobacterium WSW3-B6 sp.nov, isolated from seaweed.</title>
        <authorList>
            <person name="Muhammad N."/>
            <person name="Ho H."/>
            <person name="Lee Y.-J."/>
            <person name="Nguyen T."/>
            <person name="Ho J."/>
            <person name="Kim S.-G."/>
        </authorList>
    </citation>
    <scope>NUCLEOTIDE SEQUENCE [LARGE SCALE GENOMIC DNA]</scope>
    <source>
        <strain evidence="2 3">WSW3-B6</strain>
    </source>
</reference>
<dbReference type="InterPro" id="IPR006626">
    <property type="entry name" value="PbH1"/>
</dbReference>
<dbReference type="SMART" id="SM00710">
    <property type="entry name" value="PbH1"/>
    <property type="match status" value="6"/>
</dbReference>
<feature type="chain" id="PRO_5047192247" evidence="1">
    <location>
        <begin position="20"/>
        <end position="1405"/>
    </location>
</feature>
<organism evidence="2 3">
    <name type="scientific">Flavobacterium litorale</name>
    <dbReference type="NCBI Taxonomy" id="2856519"/>
    <lineage>
        <taxon>Bacteria</taxon>
        <taxon>Pseudomonadati</taxon>
        <taxon>Bacteroidota</taxon>
        <taxon>Flavobacteriia</taxon>
        <taxon>Flavobacteriales</taxon>
        <taxon>Flavobacteriaceae</taxon>
        <taxon>Flavobacterium</taxon>
    </lineage>
</organism>
<name>A0ABX8VDJ5_9FLAO</name>
<accession>A0ABX8VDJ5</accession>
<feature type="signal peptide" evidence="1">
    <location>
        <begin position="1"/>
        <end position="19"/>
    </location>
</feature>
<dbReference type="Proteomes" id="UP000825381">
    <property type="component" value="Chromosome"/>
</dbReference>
<gene>
    <name evidence="2" type="ORF">K1I41_04850</name>
</gene>
<dbReference type="Gene3D" id="2.60.40.3440">
    <property type="match status" value="1"/>
</dbReference>
<evidence type="ECO:0000313" key="2">
    <source>
        <dbReference type="EMBL" id="QYJ69223.1"/>
    </source>
</evidence>
<keyword evidence="1" id="KW-0732">Signal</keyword>
<evidence type="ECO:0000256" key="1">
    <source>
        <dbReference type="SAM" id="SignalP"/>
    </source>
</evidence>
<keyword evidence="3" id="KW-1185">Reference proteome</keyword>
<protein>
    <submittedName>
        <fullName evidence="2">Cadherin-like domain-containing protein</fullName>
    </submittedName>
</protein>